<accession>A0A553V3R8</accession>
<feature type="chain" id="PRO_5021984707" evidence="1">
    <location>
        <begin position="20"/>
        <end position="157"/>
    </location>
</feature>
<evidence type="ECO:0000313" key="2">
    <source>
        <dbReference type="EMBL" id="TSA87097.1"/>
    </source>
</evidence>
<evidence type="ECO:0000256" key="1">
    <source>
        <dbReference type="SAM" id="SignalP"/>
    </source>
</evidence>
<dbReference type="RefSeq" id="WP_143719651.1">
    <property type="nucleotide sequence ID" value="NZ_VKDB01000003.1"/>
</dbReference>
<evidence type="ECO:0000313" key="3">
    <source>
        <dbReference type="Proteomes" id="UP000316092"/>
    </source>
</evidence>
<reference evidence="2 3" key="1">
    <citation type="submission" date="2019-07" db="EMBL/GenBank/DDBJ databases">
        <title>Deinococcus detaillus sp. nov., isolated from humus soil in Antarctica.</title>
        <authorList>
            <person name="Zhang K."/>
        </authorList>
    </citation>
    <scope>NUCLEOTIDE SEQUENCE [LARGE SCALE GENOMIC DNA]</scope>
    <source>
        <strain evidence="2 3">H1</strain>
    </source>
</reference>
<gene>
    <name evidence="2" type="ORF">FNU79_04150</name>
</gene>
<dbReference type="Proteomes" id="UP000316092">
    <property type="component" value="Unassembled WGS sequence"/>
</dbReference>
<sequence>MKKLLLIGAFLLTPLIVSGCPNCIDSGMCPFVINGPTQPSGPYKAVTLARGSTTQIDLALDTTGVPTSATFELFAKQAEAKAQSDANILFVADSGNVVIRRTTSTFTGSTASVSVIVGANASLTTNQLISGSFGIRRIGSAGIGGNVLLSIKVVPSL</sequence>
<keyword evidence="3" id="KW-1185">Reference proteome</keyword>
<dbReference type="PROSITE" id="PS51257">
    <property type="entry name" value="PROKAR_LIPOPROTEIN"/>
    <property type="match status" value="1"/>
</dbReference>
<feature type="signal peptide" evidence="1">
    <location>
        <begin position="1"/>
        <end position="19"/>
    </location>
</feature>
<protein>
    <submittedName>
        <fullName evidence="2">Uncharacterized protein</fullName>
    </submittedName>
</protein>
<dbReference type="EMBL" id="VKDB01000003">
    <property type="protein sequence ID" value="TSA87097.1"/>
    <property type="molecule type" value="Genomic_DNA"/>
</dbReference>
<organism evidence="2 3">
    <name type="scientific">Deinococcus detaillensis</name>
    <dbReference type="NCBI Taxonomy" id="2592048"/>
    <lineage>
        <taxon>Bacteria</taxon>
        <taxon>Thermotogati</taxon>
        <taxon>Deinococcota</taxon>
        <taxon>Deinococci</taxon>
        <taxon>Deinococcales</taxon>
        <taxon>Deinococcaceae</taxon>
        <taxon>Deinococcus</taxon>
    </lineage>
</organism>
<comment type="caution">
    <text evidence="2">The sequence shown here is derived from an EMBL/GenBank/DDBJ whole genome shotgun (WGS) entry which is preliminary data.</text>
</comment>
<keyword evidence="1" id="KW-0732">Signal</keyword>
<proteinExistence type="predicted"/>
<name>A0A553V3R8_9DEIO</name>
<dbReference type="AlphaFoldDB" id="A0A553V3R8"/>
<dbReference type="OrthoDB" id="76446at2"/>